<proteinExistence type="predicted"/>
<dbReference type="InterPro" id="IPR051210">
    <property type="entry name" value="Ub_ligase/GEF_domain"/>
</dbReference>
<dbReference type="AlphaFoldDB" id="A0A813I4M3"/>
<accession>A0A813I4M3</accession>
<gene>
    <name evidence="5" type="ORF">PGLA2088_LOCUS3735</name>
</gene>
<reference evidence="5" key="1">
    <citation type="submission" date="2021-02" db="EMBL/GenBank/DDBJ databases">
        <authorList>
            <person name="Dougan E. K."/>
            <person name="Rhodes N."/>
            <person name="Thang M."/>
            <person name="Chan C."/>
        </authorList>
    </citation>
    <scope>NUCLEOTIDE SEQUENCE</scope>
</reference>
<dbReference type="PROSITE" id="PS50012">
    <property type="entry name" value="RCC1_3"/>
    <property type="match status" value="4"/>
</dbReference>
<dbReference type="Proteomes" id="UP000626109">
    <property type="component" value="Unassembled WGS sequence"/>
</dbReference>
<organism evidence="5 6">
    <name type="scientific">Polarella glacialis</name>
    <name type="common">Dinoflagellate</name>
    <dbReference type="NCBI Taxonomy" id="89957"/>
    <lineage>
        <taxon>Eukaryota</taxon>
        <taxon>Sar</taxon>
        <taxon>Alveolata</taxon>
        <taxon>Dinophyceae</taxon>
        <taxon>Suessiales</taxon>
        <taxon>Suessiaceae</taxon>
        <taxon>Polarella</taxon>
    </lineage>
</organism>
<name>A0A813I4M3_POLGL</name>
<protein>
    <recommendedName>
        <fullName evidence="4">RCC1-like domain-containing protein</fullName>
    </recommendedName>
</protein>
<dbReference type="PROSITE" id="PS00626">
    <property type="entry name" value="RCC1_2"/>
    <property type="match status" value="1"/>
</dbReference>
<feature type="repeat" description="RCC1" evidence="2">
    <location>
        <begin position="162"/>
        <end position="219"/>
    </location>
</feature>
<dbReference type="SUPFAM" id="SSF50985">
    <property type="entry name" value="RCC1/BLIP-II"/>
    <property type="match status" value="1"/>
</dbReference>
<feature type="compositionally biased region" description="Polar residues" evidence="3">
    <location>
        <begin position="61"/>
        <end position="71"/>
    </location>
</feature>
<evidence type="ECO:0000256" key="1">
    <source>
        <dbReference type="ARBA" id="ARBA00022737"/>
    </source>
</evidence>
<feature type="repeat" description="RCC1" evidence="2">
    <location>
        <begin position="398"/>
        <end position="456"/>
    </location>
</feature>
<evidence type="ECO:0000313" key="6">
    <source>
        <dbReference type="Proteomes" id="UP000626109"/>
    </source>
</evidence>
<feature type="repeat" description="RCC1" evidence="2">
    <location>
        <begin position="282"/>
        <end position="333"/>
    </location>
</feature>
<comment type="caution">
    <text evidence="5">The sequence shown here is derived from an EMBL/GenBank/DDBJ whole genome shotgun (WGS) entry which is preliminary data.</text>
</comment>
<dbReference type="InterPro" id="IPR009091">
    <property type="entry name" value="RCC1/BLIP-II"/>
</dbReference>
<feature type="domain" description="RCC1-like" evidence="4">
    <location>
        <begin position="164"/>
        <end position="560"/>
    </location>
</feature>
<feature type="repeat" description="RCC1" evidence="2">
    <location>
        <begin position="334"/>
        <end position="397"/>
    </location>
</feature>
<dbReference type="EMBL" id="CAJNNW010003281">
    <property type="protein sequence ID" value="CAE8645235.1"/>
    <property type="molecule type" value="Genomic_DNA"/>
</dbReference>
<feature type="region of interest" description="Disordered" evidence="3">
    <location>
        <begin position="54"/>
        <end position="73"/>
    </location>
</feature>
<evidence type="ECO:0000256" key="2">
    <source>
        <dbReference type="PROSITE-ProRule" id="PRU00235"/>
    </source>
</evidence>
<sequence length="608" mass="64910">MEEDLFFDVPDVISEIAVSSRGPRHVQLQWCLPRDNSRPILRYQACSQPWTLGSKHGPLPSQDSDGFTSNGPGAATLHDVSAAEAECGKPGYASCKLPAPKVERAVLPESVLERHLPMAAWVSLRAANVEGWSEWATPILTLFRDPALGEETEREEQPLCESVIYSWGLGEDGRLGRGLEAVERGVCAETNAAVEAQLRGRRLVDLALGSHSAAVTTEDELFVWGTFLADMEDAGEDDTADSAEAAWSEVDMLVEPAHQPTSFPVHAVACGRFATAAISADGQIYAWGPNEAFQCGVRGRQVLKSVSHVRVPNDVPVVSVHLGEFHGLALTAEGRALAWGMEQGPEVALSNRNESALGGLVPQRAAMNQPQPRHLDLPRPVLAVATGAYHSALITDDGCLWTWGSNEYGQLGLGLAPSALGTATRPRPVDHFGREGRTKAAKLSLGGFHTAVIDTDRRIFTFGDNRRGQCGQGEVQQLLSPVLLQLCLPSSASSGSTCASCLGVSCGGFFSLIEAAPEPDADLCSTGPMLLACGWGKEGCLGFGQPCKRMLRPRLMPAPSACFDGGRRVARWVCMRTGMVHVAGLVLGDKIGADSVRNDQLHQDSAGE</sequence>
<dbReference type="PANTHER" id="PTHR22870:SF408">
    <property type="entry name" value="OS09G0560450 PROTEIN"/>
    <property type="match status" value="1"/>
</dbReference>
<dbReference type="InterPro" id="IPR058923">
    <property type="entry name" value="RCC1-like_dom"/>
</dbReference>
<dbReference type="PRINTS" id="PR00633">
    <property type="entry name" value="RCCNDNSATION"/>
</dbReference>
<dbReference type="Pfam" id="PF25390">
    <property type="entry name" value="WD40_RLD"/>
    <property type="match status" value="1"/>
</dbReference>
<keyword evidence="1" id="KW-0677">Repeat</keyword>
<dbReference type="Gene3D" id="2.130.10.30">
    <property type="entry name" value="Regulator of chromosome condensation 1/beta-lactamase-inhibitor protein II"/>
    <property type="match status" value="2"/>
</dbReference>
<dbReference type="InterPro" id="IPR000408">
    <property type="entry name" value="Reg_chr_condens"/>
</dbReference>
<evidence type="ECO:0000259" key="4">
    <source>
        <dbReference type="Pfam" id="PF25390"/>
    </source>
</evidence>
<dbReference type="PANTHER" id="PTHR22870">
    <property type="entry name" value="REGULATOR OF CHROMOSOME CONDENSATION"/>
    <property type="match status" value="1"/>
</dbReference>
<evidence type="ECO:0000256" key="3">
    <source>
        <dbReference type="SAM" id="MobiDB-lite"/>
    </source>
</evidence>
<evidence type="ECO:0000313" key="5">
    <source>
        <dbReference type="EMBL" id="CAE8645235.1"/>
    </source>
</evidence>